<evidence type="ECO:0000313" key="2">
    <source>
        <dbReference type="EMBL" id="KAJ1150039.1"/>
    </source>
</evidence>
<reference evidence="2" key="1">
    <citation type="journal article" date="2022" name="bioRxiv">
        <title>Sequencing and chromosome-scale assembly of the giantPleurodeles waltlgenome.</title>
        <authorList>
            <person name="Brown T."/>
            <person name="Elewa A."/>
            <person name="Iarovenko S."/>
            <person name="Subramanian E."/>
            <person name="Araus A.J."/>
            <person name="Petzold A."/>
            <person name="Susuki M."/>
            <person name="Suzuki K.-i.T."/>
            <person name="Hayashi T."/>
            <person name="Toyoda A."/>
            <person name="Oliveira C."/>
            <person name="Osipova E."/>
            <person name="Leigh N.D."/>
            <person name="Simon A."/>
            <person name="Yun M.H."/>
        </authorList>
    </citation>
    <scope>NUCLEOTIDE SEQUENCE</scope>
    <source>
        <strain evidence="2">20211129_DDA</strain>
        <tissue evidence="2">Liver</tissue>
    </source>
</reference>
<keyword evidence="3" id="KW-1185">Reference proteome</keyword>
<gene>
    <name evidence="2" type="ORF">NDU88_002837</name>
</gene>
<accession>A0AAV7RCL4</accession>
<organism evidence="2 3">
    <name type="scientific">Pleurodeles waltl</name>
    <name type="common">Iberian ribbed newt</name>
    <dbReference type="NCBI Taxonomy" id="8319"/>
    <lineage>
        <taxon>Eukaryota</taxon>
        <taxon>Metazoa</taxon>
        <taxon>Chordata</taxon>
        <taxon>Craniata</taxon>
        <taxon>Vertebrata</taxon>
        <taxon>Euteleostomi</taxon>
        <taxon>Amphibia</taxon>
        <taxon>Batrachia</taxon>
        <taxon>Caudata</taxon>
        <taxon>Salamandroidea</taxon>
        <taxon>Salamandridae</taxon>
        <taxon>Pleurodelinae</taxon>
        <taxon>Pleurodeles</taxon>
    </lineage>
</organism>
<dbReference type="AlphaFoldDB" id="A0AAV7RCL4"/>
<proteinExistence type="predicted"/>
<evidence type="ECO:0000313" key="3">
    <source>
        <dbReference type="Proteomes" id="UP001066276"/>
    </source>
</evidence>
<dbReference type="EMBL" id="JANPWB010000009">
    <property type="protein sequence ID" value="KAJ1150039.1"/>
    <property type="molecule type" value="Genomic_DNA"/>
</dbReference>
<feature type="region of interest" description="Disordered" evidence="1">
    <location>
        <begin position="1"/>
        <end position="138"/>
    </location>
</feature>
<evidence type="ECO:0000256" key="1">
    <source>
        <dbReference type="SAM" id="MobiDB-lite"/>
    </source>
</evidence>
<dbReference type="Proteomes" id="UP001066276">
    <property type="component" value="Chromosome 5"/>
</dbReference>
<name>A0AAV7RCL4_PLEWA</name>
<comment type="caution">
    <text evidence="2">The sequence shown here is derived from an EMBL/GenBank/DDBJ whole genome shotgun (WGS) entry which is preliminary data.</text>
</comment>
<protein>
    <submittedName>
        <fullName evidence="2">Uncharacterized protein</fullName>
    </submittedName>
</protein>
<sequence>MPGAPGDRPPPSQAVSPRQACRPALTAPSTPEGTVQAAVRPDRRRPQQQGLKFPHQALLLPGSSEASRRGLAAGRAPEEEAQAPLQAAPRGQARYLRAKKHRCKPPPGARRQNEAALGVPRARSASPAPVQSPVWRNK</sequence>